<name>A0A450USR9_9GAMM</name>
<protein>
    <submittedName>
        <fullName evidence="1">Uncharacterized protein</fullName>
    </submittedName>
</protein>
<gene>
    <name evidence="1" type="ORF">BECKLFY1418A_GA0070994_105124</name>
</gene>
<reference evidence="1" key="1">
    <citation type="submission" date="2019-02" db="EMBL/GenBank/DDBJ databases">
        <authorList>
            <person name="Gruber-Vodicka R. H."/>
            <person name="Seah K. B. B."/>
        </authorList>
    </citation>
    <scope>NUCLEOTIDE SEQUENCE</scope>
    <source>
        <strain evidence="1">BECK_M6</strain>
    </source>
</reference>
<dbReference type="EMBL" id="CAADFH010000051">
    <property type="protein sequence ID" value="VFJ95591.1"/>
    <property type="molecule type" value="Genomic_DNA"/>
</dbReference>
<dbReference type="AlphaFoldDB" id="A0A450USR9"/>
<accession>A0A450USR9</accession>
<sequence length="87" mass="9609">MDVLGNGLPKGAMAGMIAIGPMKSRPGLAGTESSSCEKGHRHLEVSENRRFRKKSVRTPRPTLLQSRVDLFISRSALRMSRVLTVLY</sequence>
<evidence type="ECO:0000313" key="1">
    <source>
        <dbReference type="EMBL" id="VFJ95591.1"/>
    </source>
</evidence>
<organism evidence="1">
    <name type="scientific">Candidatus Kentrum sp. LFY</name>
    <dbReference type="NCBI Taxonomy" id="2126342"/>
    <lineage>
        <taxon>Bacteria</taxon>
        <taxon>Pseudomonadati</taxon>
        <taxon>Pseudomonadota</taxon>
        <taxon>Gammaproteobacteria</taxon>
        <taxon>Candidatus Kentrum</taxon>
    </lineage>
</organism>
<proteinExistence type="predicted"/>